<protein>
    <submittedName>
        <fullName evidence="3">Uncharacterized protein</fullName>
    </submittedName>
</protein>
<evidence type="ECO:0000313" key="3">
    <source>
        <dbReference type="EMBL" id="CAD9260730.1"/>
    </source>
</evidence>
<dbReference type="EMBL" id="HBGJ01030281">
    <property type="protein sequence ID" value="CAD9260721.1"/>
    <property type="molecule type" value="Transcribed_RNA"/>
</dbReference>
<reference evidence="3" key="1">
    <citation type="submission" date="2021-01" db="EMBL/GenBank/DDBJ databases">
        <authorList>
            <person name="Corre E."/>
            <person name="Pelletier E."/>
            <person name="Niang G."/>
            <person name="Scheremetjew M."/>
            <person name="Finn R."/>
            <person name="Kale V."/>
            <person name="Holt S."/>
            <person name="Cochrane G."/>
            <person name="Meng A."/>
            <person name="Brown T."/>
            <person name="Cohen L."/>
        </authorList>
    </citation>
    <scope>NUCLEOTIDE SEQUENCE</scope>
    <source>
        <strain evidence="3">CCMP2877</strain>
    </source>
</reference>
<evidence type="ECO:0000256" key="1">
    <source>
        <dbReference type="SAM" id="SignalP"/>
    </source>
</evidence>
<sequence>MRWSVLAVLLSLDAASAMVSRLVVSGAGARNVNGIYSERPADAVPACFARTCMAMGWEPKVTWEELSAGGAWYEAPNKSYIYLHKDGRYWMDGPTGAGEYAAADDGAGVPAAGWEPLGGMEPMPTVAPAEDL</sequence>
<feature type="chain" id="PRO_5036393911" evidence="1">
    <location>
        <begin position="18"/>
        <end position="132"/>
    </location>
</feature>
<organism evidence="3">
    <name type="scientific">Phaeomonas parva</name>
    <dbReference type="NCBI Taxonomy" id="124430"/>
    <lineage>
        <taxon>Eukaryota</taxon>
        <taxon>Sar</taxon>
        <taxon>Stramenopiles</taxon>
        <taxon>Ochrophyta</taxon>
        <taxon>Pinguiophyceae</taxon>
        <taxon>Pinguiochrysidales</taxon>
        <taxon>Pinguiochrysidaceae</taxon>
        <taxon>Phaeomonas</taxon>
    </lineage>
</organism>
<dbReference type="AlphaFoldDB" id="A0A6U4HTW6"/>
<proteinExistence type="predicted"/>
<keyword evidence="1" id="KW-0732">Signal</keyword>
<accession>A0A6U4HTW6</accession>
<gene>
    <name evidence="2" type="ORF">PPAR1163_LOCUS19101</name>
    <name evidence="3" type="ORF">PPAR1163_LOCUS19110</name>
</gene>
<name>A0A6U4HTW6_9STRA</name>
<evidence type="ECO:0000313" key="2">
    <source>
        <dbReference type="EMBL" id="CAD9260721.1"/>
    </source>
</evidence>
<feature type="signal peptide" evidence="1">
    <location>
        <begin position="1"/>
        <end position="17"/>
    </location>
</feature>
<dbReference type="EMBL" id="HBGJ01030292">
    <property type="protein sequence ID" value="CAD9260730.1"/>
    <property type="molecule type" value="Transcribed_RNA"/>
</dbReference>